<evidence type="ECO:0000256" key="9">
    <source>
        <dbReference type="ARBA" id="ARBA00034344"/>
    </source>
</evidence>
<dbReference type="Gene3D" id="3.40.50.2300">
    <property type="match status" value="2"/>
</dbReference>
<dbReference type="GeneID" id="62695163"/>
<keyword evidence="6" id="KW-0574">Periplasm</keyword>
<dbReference type="EMBL" id="VUMB01000017">
    <property type="protein sequence ID" value="MSS40602.1"/>
    <property type="molecule type" value="Genomic_DNA"/>
</dbReference>
<feature type="chain" id="PRO_5038517376" description="D-galactose/methyl-galactoside binding periplasmic protein MglB" evidence="10">
    <location>
        <begin position="26"/>
        <end position="360"/>
    </location>
</feature>
<dbReference type="PANTHER" id="PTHR30036:SF2">
    <property type="entry name" value="D-GALACTOSE_METHYL-GALACTOSIDE BINDING PERIPLASMIC PROTEIN MGLB"/>
    <property type="match status" value="1"/>
</dbReference>
<evidence type="ECO:0000256" key="3">
    <source>
        <dbReference type="ARBA" id="ARBA00022597"/>
    </source>
</evidence>
<accession>A0A844F3L4</accession>
<dbReference type="InterPro" id="IPR050555">
    <property type="entry name" value="Bact_Solute-Bind_Prot2"/>
</dbReference>
<sequence length="360" mass="38815">MKKEKVTRLLAAGLAVMMVAGMATGCRKSDSGSSDGGDKKDAKSDALIGSAIYKFDDTFMTGVRTAMTDQAKESKVDLELVDSQNKQATQNEQVDTFITKGVNALAINPVDRTAAGPIIEKAKAKDLPIVFLNREPEEADMQSYDKVWYVGAKAEQSGTLSGEIIADFFKAHPEADKNGDGTIQYVMLQGEPGHQDATLRTEYSVKAIEEAGFKTEKLAADTAMWDKAKATDLMKAFITGQSLDKIEAVLCNNDDMALGAIEALKAEGYNKDSSDLAKYIPVVGVDATAPALEAMKEGSLLGTVLNDADNQGKATVNVAVAAVNGKEINEENVGYPITDGKYIWIDYVKVTEDNYQDYMK</sequence>
<keyword evidence="2" id="KW-0813">Transport</keyword>
<keyword evidence="7" id="KW-0106">Calcium</keyword>
<dbReference type="PROSITE" id="PS51257">
    <property type="entry name" value="PROKAR_LIPOPROTEIN"/>
    <property type="match status" value="1"/>
</dbReference>
<dbReference type="PANTHER" id="PTHR30036">
    <property type="entry name" value="D-XYLOSE-BINDING PERIPLASMIC PROTEIN"/>
    <property type="match status" value="1"/>
</dbReference>
<dbReference type="GO" id="GO:0030246">
    <property type="term" value="F:carbohydrate binding"/>
    <property type="evidence" value="ECO:0007669"/>
    <property type="project" value="InterPro"/>
</dbReference>
<dbReference type="RefSeq" id="WP_004606557.1">
    <property type="nucleotide sequence ID" value="NZ_AP024846.1"/>
</dbReference>
<dbReference type="InterPro" id="IPR044085">
    <property type="entry name" value="MglB-like_PBP1"/>
</dbReference>
<comment type="subcellular location">
    <subcellularLocation>
        <location evidence="1">Cell envelope</location>
    </subcellularLocation>
</comment>
<feature type="domain" description="Periplasmic binding protein" evidence="11">
    <location>
        <begin position="49"/>
        <end position="327"/>
    </location>
</feature>
<dbReference type="InterPro" id="IPR025997">
    <property type="entry name" value="SBP_2_dom"/>
</dbReference>
<evidence type="ECO:0000256" key="5">
    <source>
        <dbReference type="ARBA" id="ARBA00022729"/>
    </source>
</evidence>
<evidence type="ECO:0000256" key="10">
    <source>
        <dbReference type="SAM" id="SignalP"/>
    </source>
</evidence>
<comment type="caution">
    <text evidence="12">The sequence shown here is derived from an EMBL/GenBank/DDBJ whole genome shotgun (WGS) entry which is preliminary data.</text>
</comment>
<dbReference type="Proteomes" id="UP000462363">
    <property type="component" value="Unassembled WGS sequence"/>
</dbReference>
<name>A0A844F3L4_CLOSV</name>
<gene>
    <name evidence="12" type="primary">mglB</name>
    <name evidence="12" type="ORF">FYJ37_09595</name>
</gene>
<evidence type="ECO:0000313" key="13">
    <source>
        <dbReference type="Proteomes" id="UP000462363"/>
    </source>
</evidence>
<keyword evidence="3" id="KW-0762">Sugar transport</keyword>
<evidence type="ECO:0000259" key="11">
    <source>
        <dbReference type="Pfam" id="PF13407"/>
    </source>
</evidence>
<evidence type="ECO:0000256" key="8">
    <source>
        <dbReference type="ARBA" id="ARBA00034323"/>
    </source>
</evidence>
<dbReference type="GO" id="GO:0030288">
    <property type="term" value="C:outer membrane-bounded periplasmic space"/>
    <property type="evidence" value="ECO:0007669"/>
    <property type="project" value="TreeGrafter"/>
</dbReference>
<dbReference type="InterPro" id="IPR028082">
    <property type="entry name" value="Peripla_BP_I"/>
</dbReference>
<feature type="signal peptide" evidence="10">
    <location>
        <begin position="1"/>
        <end position="25"/>
    </location>
</feature>
<dbReference type="Pfam" id="PF13407">
    <property type="entry name" value="Peripla_BP_4"/>
    <property type="match status" value="1"/>
</dbReference>
<reference evidence="12 13" key="1">
    <citation type="submission" date="2019-08" db="EMBL/GenBank/DDBJ databases">
        <title>In-depth cultivation of the pig gut microbiome towards novel bacterial diversity and tailored functional studies.</title>
        <authorList>
            <person name="Wylensek D."/>
            <person name="Hitch T.C.A."/>
            <person name="Clavel T."/>
        </authorList>
    </citation>
    <scope>NUCLEOTIDE SEQUENCE [LARGE SCALE GENOMIC DNA]</scope>
    <source>
        <strain evidence="12 13">BL-389-WT-3D</strain>
    </source>
</reference>
<dbReference type="CDD" id="cd01539">
    <property type="entry name" value="PBP1_GGBP"/>
    <property type="match status" value="1"/>
</dbReference>
<evidence type="ECO:0000256" key="7">
    <source>
        <dbReference type="ARBA" id="ARBA00022837"/>
    </source>
</evidence>
<evidence type="ECO:0000313" key="12">
    <source>
        <dbReference type="EMBL" id="MSS40602.1"/>
    </source>
</evidence>
<protein>
    <recommendedName>
        <fullName evidence="9">D-galactose/methyl-galactoside binding periplasmic protein MglB</fullName>
    </recommendedName>
</protein>
<dbReference type="AlphaFoldDB" id="A0A844F3L4"/>
<evidence type="ECO:0000256" key="2">
    <source>
        <dbReference type="ARBA" id="ARBA00022448"/>
    </source>
</evidence>
<comment type="subunit">
    <text evidence="8">The ABC transporter complex is composed of one ATP-binding protein (MglA), two transmembrane proteins (MglC) and a solute-binding protein (MglB).</text>
</comment>
<evidence type="ECO:0000256" key="6">
    <source>
        <dbReference type="ARBA" id="ARBA00022764"/>
    </source>
</evidence>
<keyword evidence="5 10" id="KW-0732">Signal</keyword>
<keyword evidence="4" id="KW-0479">Metal-binding</keyword>
<evidence type="ECO:0000256" key="4">
    <source>
        <dbReference type="ARBA" id="ARBA00022723"/>
    </source>
</evidence>
<dbReference type="SUPFAM" id="SSF53822">
    <property type="entry name" value="Periplasmic binding protein-like I"/>
    <property type="match status" value="1"/>
</dbReference>
<dbReference type="GO" id="GO:0046872">
    <property type="term" value="F:metal ion binding"/>
    <property type="evidence" value="ECO:0007669"/>
    <property type="project" value="UniProtKB-KW"/>
</dbReference>
<proteinExistence type="predicted"/>
<organism evidence="12 13">
    <name type="scientific">Clostridium scindens (strain JCM 10418 / VPI 12708)</name>
    <dbReference type="NCBI Taxonomy" id="29347"/>
    <lineage>
        <taxon>Bacteria</taxon>
        <taxon>Bacillati</taxon>
        <taxon>Bacillota</taxon>
        <taxon>Clostridia</taxon>
        <taxon>Lachnospirales</taxon>
        <taxon>Lachnospiraceae</taxon>
    </lineage>
</organism>
<evidence type="ECO:0000256" key="1">
    <source>
        <dbReference type="ARBA" id="ARBA00004196"/>
    </source>
</evidence>